<organism evidence="1 2">
    <name type="scientific">Botryotinia fuckeliana (strain T4)</name>
    <name type="common">Noble rot fungus</name>
    <name type="synonym">Botrytis cinerea</name>
    <dbReference type="NCBI Taxonomy" id="999810"/>
    <lineage>
        <taxon>Eukaryota</taxon>
        <taxon>Fungi</taxon>
        <taxon>Dikarya</taxon>
        <taxon>Ascomycota</taxon>
        <taxon>Pezizomycotina</taxon>
        <taxon>Leotiomycetes</taxon>
        <taxon>Helotiales</taxon>
        <taxon>Sclerotiniaceae</taxon>
        <taxon>Botrytis</taxon>
    </lineage>
</organism>
<dbReference type="Proteomes" id="UP000008177">
    <property type="component" value="Unplaced contigs"/>
</dbReference>
<reference evidence="2" key="1">
    <citation type="journal article" date="2011" name="PLoS Genet.">
        <title>Genomic analysis of the necrotrophic fungal pathogens Sclerotinia sclerotiorum and Botrytis cinerea.</title>
        <authorList>
            <person name="Amselem J."/>
            <person name="Cuomo C.A."/>
            <person name="van Kan J.A."/>
            <person name="Viaud M."/>
            <person name="Benito E.P."/>
            <person name="Couloux A."/>
            <person name="Coutinho P.M."/>
            <person name="de Vries R.P."/>
            <person name="Dyer P.S."/>
            <person name="Fillinger S."/>
            <person name="Fournier E."/>
            <person name="Gout L."/>
            <person name="Hahn M."/>
            <person name="Kohn L."/>
            <person name="Lapalu N."/>
            <person name="Plummer K.M."/>
            <person name="Pradier J.M."/>
            <person name="Quevillon E."/>
            <person name="Sharon A."/>
            <person name="Simon A."/>
            <person name="ten Have A."/>
            <person name="Tudzynski B."/>
            <person name="Tudzynski P."/>
            <person name="Wincker P."/>
            <person name="Andrew M."/>
            <person name="Anthouard V."/>
            <person name="Beever R.E."/>
            <person name="Beffa R."/>
            <person name="Benoit I."/>
            <person name="Bouzid O."/>
            <person name="Brault B."/>
            <person name="Chen Z."/>
            <person name="Choquer M."/>
            <person name="Collemare J."/>
            <person name="Cotton P."/>
            <person name="Danchin E.G."/>
            <person name="Da Silva C."/>
            <person name="Gautier A."/>
            <person name="Giraud C."/>
            <person name="Giraud T."/>
            <person name="Gonzalez C."/>
            <person name="Grossetete S."/>
            <person name="Guldener U."/>
            <person name="Henrissat B."/>
            <person name="Howlett B.J."/>
            <person name="Kodira C."/>
            <person name="Kretschmer M."/>
            <person name="Lappartient A."/>
            <person name="Leroch M."/>
            <person name="Levis C."/>
            <person name="Mauceli E."/>
            <person name="Neuveglise C."/>
            <person name="Oeser B."/>
            <person name="Pearson M."/>
            <person name="Poulain J."/>
            <person name="Poussereau N."/>
            <person name="Quesneville H."/>
            <person name="Rascle C."/>
            <person name="Schumacher J."/>
            <person name="Segurens B."/>
            <person name="Sexton A."/>
            <person name="Silva E."/>
            <person name="Sirven C."/>
            <person name="Soanes D.M."/>
            <person name="Talbot N.J."/>
            <person name="Templeton M."/>
            <person name="Yandava C."/>
            <person name="Yarden O."/>
            <person name="Zeng Q."/>
            <person name="Rollins J.A."/>
            <person name="Lebrun M.H."/>
            <person name="Dickman M."/>
        </authorList>
    </citation>
    <scope>NUCLEOTIDE SEQUENCE [LARGE SCALE GENOMIC DNA]</scope>
    <source>
        <strain evidence="2">T4</strain>
    </source>
</reference>
<dbReference type="EMBL" id="FQ790321">
    <property type="protein sequence ID" value="CCD49893.1"/>
    <property type="molecule type" value="Genomic_DNA"/>
</dbReference>
<proteinExistence type="predicted"/>
<name>G2YDP5_BOTF4</name>
<protein>
    <submittedName>
        <fullName evidence="1">Uncharacterized protein</fullName>
    </submittedName>
</protein>
<dbReference type="InParanoid" id="G2YDP5"/>
<evidence type="ECO:0000313" key="1">
    <source>
        <dbReference type="EMBL" id="CCD49893.1"/>
    </source>
</evidence>
<accession>G2YDP5</accession>
<sequence>MLLPAFVTLKPCLDPTYNSAPDGSWKPREGSDIHSVLALSLLFSRTHFQ</sequence>
<gene>
    <name evidence="1" type="ORF">BofuT4_uP096010.1</name>
</gene>
<evidence type="ECO:0000313" key="2">
    <source>
        <dbReference type="Proteomes" id="UP000008177"/>
    </source>
</evidence>
<dbReference type="AlphaFoldDB" id="G2YDP5"/>
<dbReference type="HOGENOM" id="CLU_3142881_0_0_1"/>